<reference evidence="4 5" key="1">
    <citation type="journal article" date="2013" name="Antonie Van Leeuwenhoek">
        <title>Actinoplanes hulinensis sp. nov., a novel actinomycete isolated from soybean root (Glycine max (L.) Merr).</title>
        <authorList>
            <person name="Shen Y."/>
            <person name="Liu C."/>
            <person name="Wang X."/>
            <person name="Zhao J."/>
            <person name="Jia F."/>
            <person name="Zhang Y."/>
            <person name="Wang L."/>
            <person name="Yang D."/>
            <person name="Xiang W."/>
        </authorList>
    </citation>
    <scope>NUCLEOTIDE SEQUENCE [LARGE SCALE GENOMIC DNA]</scope>
    <source>
        <strain evidence="4 5">NEAU-M9</strain>
    </source>
</reference>
<keyword evidence="2 4" id="KW-0808">Transferase</keyword>
<dbReference type="RefSeq" id="WP_220145819.1">
    <property type="nucleotide sequence ID" value="NZ_JAHXZI010000011.1"/>
</dbReference>
<dbReference type="GO" id="GO:0016740">
    <property type="term" value="F:transferase activity"/>
    <property type="evidence" value="ECO:0007669"/>
    <property type="project" value="UniProtKB-KW"/>
</dbReference>
<keyword evidence="5" id="KW-1185">Reference proteome</keyword>
<comment type="similarity">
    <text evidence="1">Belongs to the P-Pant transferase superfamily. Gsp/Sfp/HetI/AcpT family.</text>
</comment>
<proteinExistence type="inferred from homology"/>
<dbReference type="InterPro" id="IPR008278">
    <property type="entry name" value="4-PPantetheinyl_Trfase_dom"/>
</dbReference>
<evidence type="ECO:0000256" key="2">
    <source>
        <dbReference type="ARBA" id="ARBA00022679"/>
    </source>
</evidence>
<dbReference type="PANTHER" id="PTHR12215">
    <property type="entry name" value="PHOSPHOPANTETHEINE TRANSFERASE"/>
    <property type="match status" value="1"/>
</dbReference>
<dbReference type="Gene3D" id="3.90.470.20">
    <property type="entry name" value="4'-phosphopantetheinyl transferase domain"/>
    <property type="match status" value="1"/>
</dbReference>
<dbReference type="PANTHER" id="PTHR12215:SF10">
    <property type="entry name" value="L-AMINOADIPATE-SEMIALDEHYDE DEHYDROGENASE-PHOSPHOPANTETHEINYL TRANSFERASE"/>
    <property type="match status" value="1"/>
</dbReference>
<dbReference type="EMBL" id="JAHXZI010000011">
    <property type="protein sequence ID" value="MBW6436422.1"/>
    <property type="molecule type" value="Genomic_DNA"/>
</dbReference>
<feature type="domain" description="4'-phosphopantetheinyl transferase" evidence="3">
    <location>
        <begin position="102"/>
        <end position="165"/>
    </location>
</feature>
<evidence type="ECO:0000313" key="5">
    <source>
        <dbReference type="Proteomes" id="UP001519863"/>
    </source>
</evidence>
<evidence type="ECO:0000313" key="4">
    <source>
        <dbReference type="EMBL" id="MBW6436422.1"/>
    </source>
</evidence>
<comment type="caution">
    <text evidence="4">The sequence shown here is derived from an EMBL/GenBank/DDBJ whole genome shotgun (WGS) entry which is preliminary data.</text>
</comment>
<gene>
    <name evidence="4" type="ORF">KZ829_22025</name>
</gene>
<dbReference type="InterPro" id="IPR037143">
    <property type="entry name" value="4-PPantetheinyl_Trfase_dom_sf"/>
</dbReference>
<dbReference type="SUPFAM" id="SSF56214">
    <property type="entry name" value="4'-phosphopantetheinyl transferase"/>
    <property type="match status" value="2"/>
</dbReference>
<organism evidence="4 5">
    <name type="scientific">Actinoplanes hulinensis</name>
    <dbReference type="NCBI Taxonomy" id="1144547"/>
    <lineage>
        <taxon>Bacteria</taxon>
        <taxon>Bacillati</taxon>
        <taxon>Actinomycetota</taxon>
        <taxon>Actinomycetes</taxon>
        <taxon>Micromonosporales</taxon>
        <taxon>Micromonosporaceae</taxon>
        <taxon>Actinoplanes</taxon>
    </lineage>
</organism>
<name>A0ABS7B6A6_9ACTN</name>
<protein>
    <submittedName>
        <fullName evidence="4">4'-phosphopantetheinyl transferase superfamily protein</fullName>
    </submittedName>
</protein>
<accession>A0ABS7B6A6</accession>
<dbReference type="InterPro" id="IPR050559">
    <property type="entry name" value="P-Pant_transferase_sf"/>
</dbReference>
<evidence type="ECO:0000256" key="1">
    <source>
        <dbReference type="ARBA" id="ARBA00010990"/>
    </source>
</evidence>
<evidence type="ECO:0000259" key="3">
    <source>
        <dbReference type="Pfam" id="PF01648"/>
    </source>
</evidence>
<sequence>MPEPGGADVWTIRLDRTADAARWLTPADLRRAAAIGDPAAYRRFVVSHAALNAILADRLGVPAGDLPLRRGPRGRPHLAGPGPHFSLAHAGDLAVVAVAGRPVGVDVDHPRDGLDPRRMAARFFTPDESALVTMAGADAYPEYLRLWTRKEACVKAAGSRLALGLRLPVGGAAGGTLLVRDPAGRLPGIFLVRDLPAAGVYRGAVALAGTGPARCRIREFDRDL</sequence>
<dbReference type="Proteomes" id="UP001519863">
    <property type="component" value="Unassembled WGS sequence"/>
</dbReference>
<dbReference type="Pfam" id="PF01648">
    <property type="entry name" value="ACPS"/>
    <property type="match status" value="1"/>
</dbReference>